<feature type="transmembrane region" description="Helical" evidence="7">
    <location>
        <begin position="128"/>
        <end position="147"/>
    </location>
</feature>
<dbReference type="OrthoDB" id="18784at2157"/>
<dbReference type="GO" id="GO:0055085">
    <property type="term" value="P:transmembrane transport"/>
    <property type="evidence" value="ECO:0007669"/>
    <property type="project" value="InterPro"/>
</dbReference>
<dbReference type="InterPro" id="IPR035906">
    <property type="entry name" value="MetI-like_sf"/>
</dbReference>
<dbReference type="RefSeq" id="WP_006826182.1">
    <property type="nucleotide sequence ID" value="NZ_AOIL01000042.1"/>
</dbReference>
<evidence type="ECO:0000256" key="5">
    <source>
        <dbReference type="ARBA" id="ARBA00022989"/>
    </source>
</evidence>
<evidence type="ECO:0000313" key="10">
    <source>
        <dbReference type="Proteomes" id="UP000011648"/>
    </source>
</evidence>
<accession>L9ZY53</accession>
<feature type="transmembrane region" description="Helical" evidence="7">
    <location>
        <begin position="310"/>
        <end position="332"/>
    </location>
</feature>
<comment type="similarity">
    <text evidence="7">Belongs to the binding-protein-dependent transport system permease family.</text>
</comment>
<dbReference type="Gene3D" id="1.10.3720.10">
    <property type="entry name" value="MetI-like"/>
    <property type="match status" value="1"/>
</dbReference>
<evidence type="ECO:0000259" key="8">
    <source>
        <dbReference type="PROSITE" id="PS50928"/>
    </source>
</evidence>
<keyword evidence="10" id="KW-1185">Reference proteome</keyword>
<keyword evidence="5 7" id="KW-1133">Transmembrane helix</keyword>
<feature type="transmembrane region" description="Helical" evidence="7">
    <location>
        <begin position="26"/>
        <end position="53"/>
    </location>
</feature>
<keyword evidence="3" id="KW-1003">Cell membrane</keyword>
<feature type="transmembrane region" description="Helical" evidence="7">
    <location>
        <begin position="203"/>
        <end position="229"/>
    </location>
</feature>
<dbReference type="EMBL" id="AOIL01000042">
    <property type="protein sequence ID" value="ELY91001.1"/>
    <property type="molecule type" value="Genomic_DNA"/>
</dbReference>
<gene>
    <name evidence="9" type="ORF">C484_12276</name>
</gene>
<evidence type="ECO:0000256" key="4">
    <source>
        <dbReference type="ARBA" id="ARBA00022692"/>
    </source>
</evidence>
<keyword evidence="4 7" id="KW-0812">Transmembrane</keyword>
<dbReference type="STRING" id="1230458.C484_12276"/>
<protein>
    <submittedName>
        <fullName evidence="9">Binding-protein-dependent transport system inner membrane protein</fullName>
    </submittedName>
</protein>
<reference evidence="9 10" key="1">
    <citation type="journal article" date="2014" name="PLoS Genet.">
        <title>Phylogenetically driven sequencing of extremely halophilic archaea reveals strategies for static and dynamic osmo-response.</title>
        <authorList>
            <person name="Becker E.A."/>
            <person name="Seitzer P.M."/>
            <person name="Tritt A."/>
            <person name="Larsen D."/>
            <person name="Krusor M."/>
            <person name="Yao A.I."/>
            <person name="Wu D."/>
            <person name="Madern D."/>
            <person name="Eisen J.A."/>
            <person name="Darling A.E."/>
            <person name="Facciotti M.T."/>
        </authorList>
    </citation>
    <scope>NUCLEOTIDE SEQUENCE [LARGE SCALE GENOMIC DNA]</scope>
    <source>
        <strain evidence="9 10">DSM 12281</strain>
    </source>
</reference>
<dbReference type="AlphaFoldDB" id="L9ZY53"/>
<feature type="transmembrane region" description="Helical" evidence="7">
    <location>
        <begin position="263"/>
        <end position="284"/>
    </location>
</feature>
<dbReference type="InterPro" id="IPR051393">
    <property type="entry name" value="ABC_transporter_permease"/>
</dbReference>
<dbReference type="Pfam" id="PF00528">
    <property type="entry name" value="BPD_transp_1"/>
    <property type="match status" value="1"/>
</dbReference>
<dbReference type="Proteomes" id="UP000011648">
    <property type="component" value="Unassembled WGS sequence"/>
</dbReference>
<feature type="transmembrane region" description="Helical" evidence="7">
    <location>
        <begin position="167"/>
        <end position="191"/>
    </location>
</feature>
<evidence type="ECO:0000256" key="3">
    <source>
        <dbReference type="ARBA" id="ARBA00022475"/>
    </source>
</evidence>
<feature type="transmembrane region" description="Helical" evidence="7">
    <location>
        <begin position="94"/>
        <end position="116"/>
    </location>
</feature>
<dbReference type="PANTHER" id="PTHR30193">
    <property type="entry name" value="ABC TRANSPORTER PERMEASE PROTEIN"/>
    <property type="match status" value="1"/>
</dbReference>
<keyword evidence="6 7" id="KW-0472">Membrane</keyword>
<dbReference type="GO" id="GO:0005886">
    <property type="term" value="C:plasma membrane"/>
    <property type="evidence" value="ECO:0007669"/>
    <property type="project" value="UniProtKB-SubCell"/>
</dbReference>
<dbReference type="InterPro" id="IPR000515">
    <property type="entry name" value="MetI-like"/>
</dbReference>
<keyword evidence="2 7" id="KW-0813">Transport</keyword>
<sequence length="344" mass="37557">MSTSFLERVSAVSQRRLPIDARNDNLFGLLLAAPGVALFLSFMLFPIAFLVYLSLTDATHAGTVIGGDATIVGLENYIELVTDAQFWTSLTVTWLFLAASLAIKIVLGLGLAMLLTHARVIGKRYMRAVVIIPMGLPAIFIVTVWRGLFSGARFGPFNEILASYNDIITGVVGLFDQAVFFAAVSAPELLLVDLPISWLSGRWSAFLAYVMTEVWLAYPFMVIIIVSALQDVPMELHDAAKVDGAGYLYRFVHVTLPAVKRPVMFASILTAATSFQQFLIPWIFNGGGPSRQNELLIVYGYREAIELNQYAFASAIMVTAIAFIGLFMWLAVRKGDLAAGVNGA</sequence>
<name>L9ZY53_9EURY</name>
<evidence type="ECO:0000256" key="6">
    <source>
        <dbReference type="ARBA" id="ARBA00023136"/>
    </source>
</evidence>
<dbReference type="PANTHER" id="PTHR30193:SF37">
    <property type="entry name" value="INNER MEMBRANE ABC TRANSPORTER PERMEASE PROTEIN YCJO"/>
    <property type="match status" value="1"/>
</dbReference>
<proteinExistence type="inferred from homology"/>
<evidence type="ECO:0000256" key="1">
    <source>
        <dbReference type="ARBA" id="ARBA00004651"/>
    </source>
</evidence>
<evidence type="ECO:0000256" key="7">
    <source>
        <dbReference type="RuleBase" id="RU363032"/>
    </source>
</evidence>
<comment type="caution">
    <text evidence="9">The sequence shown here is derived from an EMBL/GenBank/DDBJ whole genome shotgun (WGS) entry which is preliminary data.</text>
</comment>
<dbReference type="CDD" id="cd06261">
    <property type="entry name" value="TM_PBP2"/>
    <property type="match status" value="1"/>
</dbReference>
<dbReference type="PROSITE" id="PS50928">
    <property type="entry name" value="ABC_TM1"/>
    <property type="match status" value="1"/>
</dbReference>
<dbReference type="PATRIC" id="fig|1230458.4.peg.2470"/>
<comment type="subcellular location">
    <subcellularLocation>
        <location evidence="1 7">Cell membrane</location>
        <topology evidence="1 7">Multi-pass membrane protein</topology>
    </subcellularLocation>
</comment>
<feature type="domain" description="ABC transmembrane type-1" evidence="8">
    <location>
        <begin position="90"/>
        <end position="329"/>
    </location>
</feature>
<evidence type="ECO:0000256" key="2">
    <source>
        <dbReference type="ARBA" id="ARBA00022448"/>
    </source>
</evidence>
<dbReference type="SUPFAM" id="SSF161098">
    <property type="entry name" value="MetI-like"/>
    <property type="match status" value="1"/>
</dbReference>
<evidence type="ECO:0000313" key="9">
    <source>
        <dbReference type="EMBL" id="ELY91001.1"/>
    </source>
</evidence>
<organism evidence="9 10">
    <name type="scientific">Natrialba taiwanensis DSM 12281</name>
    <dbReference type="NCBI Taxonomy" id="1230458"/>
    <lineage>
        <taxon>Archaea</taxon>
        <taxon>Methanobacteriati</taxon>
        <taxon>Methanobacteriota</taxon>
        <taxon>Stenosarchaea group</taxon>
        <taxon>Halobacteria</taxon>
        <taxon>Halobacteriales</taxon>
        <taxon>Natrialbaceae</taxon>
        <taxon>Natrialba</taxon>
    </lineage>
</organism>